<feature type="region of interest" description="Disordered" evidence="4">
    <location>
        <begin position="304"/>
        <end position="330"/>
    </location>
</feature>
<dbReference type="AlphaFoldDB" id="A0A8J4HCA3"/>
<dbReference type="Gene3D" id="2.60.120.260">
    <property type="entry name" value="Galactose-binding domain-like"/>
    <property type="match status" value="1"/>
</dbReference>
<organism evidence="6">
    <name type="scientific">Acidicaldus sp</name>
    <dbReference type="NCBI Taxonomy" id="1872105"/>
    <lineage>
        <taxon>Bacteria</taxon>
        <taxon>Pseudomonadati</taxon>
        <taxon>Pseudomonadota</taxon>
        <taxon>Alphaproteobacteria</taxon>
        <taxon>Acetobacterales</taxon>
        <taxon>Acetobacteraceae</taxon>
        <taxon>Acidicaldus</taxon>
    </lineage>
</organism>
<keyword evidence="3" id="KW-1133">Transmembrane helix</keyword>
<gene>
    <name evidence="6" type="ORF">ENY07_08200</name>
</gene>
<evidence type="ECO:0000256" key="2">
    <source>
        <dbReference type="ARBA" id="ARBA00022692"/>
    </source>
</evidence>
<dbReference type="GO" id="GO:0005737">
    <property type="term" value="C:cytoplasm"/>
    <property type="evidence" value="ECO:0007669"/>
    <property type="project" value="TreeGrafter"/>
</dbReference>
<dbReference type="EMBL" id="DTQM01000163">
    <property type="protein sequence ID" value="HGC43185.1"/>
    <property type="molecule type" value="Genomic_DNA"/>
</dbReference>
<dbReference type="GO" id="GO:0016757">
    <property type="term" value="F:glycosyltransferase activity"/>
    <property type="evidence" value="ECO:0007669"/>
    <property type="project" value="TreeGrafter"/>
</dbReference>
<keyword evidence="3" id="KW-0472">Membrane</keyword>
<feature type="domain" description="F5/8 type C" evidence="5">
    <location>
        <begin position="301"/>
        <end position="450"/>
    </location>
</feature>
<dbReference type="Pfam" id="PF00754">
    <property type="entry name" value="F5_F8_type_C"/>
    <property type="match status" value="1"/>
</dbReference>
<reference evidence="6" key="1">
    <citation type="journal article" date="2020" name="mSystems">
        <title>Genome- and Community-Level Interaction Insights into Carbon Utilization and Element Cycling Functions of Hydrothermarchaeota in Hydrothermal Sediment.</title>
        <authorList>
            <person name="Zhou Z."/>
            <person name="Liu Y."/>
            <person name="Xu W."/>
            <person name="Pan J."/>
            <person name="Luo Z.H."/>
            <person name="Li M."/>
        </authorList>
    </citation>
    <scope>NUCLEOTIDE SEQUENCE</scope>
    <source>
        <strain evidence="6">SpSt-997</strain>
    </source>
</reference>
<name>A0A8J4HCA3_9PROT</name>
<dbReference type="InterPro" id="IPR008979">
    <property type="entry name" value="Galactose-bd-like_sf"/>
</dbReference>
<protein>
    <recommendedName>
        <fullName evidence="5">F5/8 type C domain-containing protein</fullName>
    </recommendedName>
</protein>
<dbReference type="SUPFAM" id="SSF49785">
    <property type="entry name" value="Galactose-binding domain-like"/>
    <property type="match status" value="1"/>
</dbReference>
<sequence>MTKYKFSIAACARWETKNILEWVAYHRSIGFDHIYLYCNDDDPTELYECLMPILTGKDPYITFVHYPFQGFQAMMYKHYLKNYSHETEWLMFLDIDEFLALKGRDNIHSFMRPYEQICDALYFNWIFFGNSGFVDRPEGSVLLQYTRRDRWVNHFTKTITRKSALDIDLVVSKGEAGFWHQWGAVLGANMRQINVLGDVIGNYYEDFPNKAREYLDFEDRQARILAIGAVYHYAFRSEKDIARRLERGIAGDFHGQLAFKKVEDEGYLKAFLENFSQVEDVYLRDYWAHQREGGWRASIVPRPPGPNIALGKPATQSSVSEWSREDTPEKDASRLVSGQFSGWYNNHTNLDDPPWWRVDLEKHATVQEIRIYNRSDGDPAISGRSARFAIQTSDDGMLWSTVFEKNDQISFDGLGGTPFIWNASPPITTRFVRIVNLEPGYIHLDQVEIY</sequence>
<evidence type="ECO:0000256" key="1">
    <source>
        <dbReference type="ARBA" id="ARBA00004167"/>
    </source>
</evidence>
<evidence type="ECO:0000259" key="5">
    <source>
        <dbReference type="PROSITE" id="PS50022"/>
    </source>
</evidence>
<dbReference type="PANTHER" id="PTHR21461">
    <property type="entry name" value="GLYCOSYLTRANSFERASE FAMILY 92 PROTEIN"/>
    <property type="match status" value="1"/>
</dbReference>
<dbReference type="PANTHER" id="PTHR21461:SF69">
    <property type="entry name" value="GLYCOSYLTRANSFERASE FAMILY 92 PROTEIN"/>
    <property type="match status" value="1"/>
</dbReference>
<accession>A0A8J4HCA3</accession>
<keyword evidence="2" id="KW-0812">Transmembrane</keyword>
<evidence type="ECO:0000313" key="6">
    <source>
        <dbReference type="EMBL" id="HGC43185.1"/>
    </source>
</evidence>
<dbReference type="Pfam" id="PF13704">
    <property type="entry name" value="Glyco_tranf_2_4"/>
    <property type="match status" value="1"/>
</dbReference>
<evidence type="ECO:0000256" key="4">
    <source>
        <dbReference type="SAM" id="MobiDB-lite"/>
    </source>
</evidence>
<dbReference type="InterPro" id="IPR000421">
    <property type="entry name" value="FA58C"/>
</dbReference>
<dbReference type="GO" id="GO:0016020">
    <property type="term" value="C:membrane"/>
    <property type="evidence" value="ECO:0007669"/>
    <property type="project" value="UniProtKB-SubCell"/>
</dbReference>
<comment type="subcellular location">
    <subcellularLocation>
        <location evidence="1">Membrane</location>
        <topology evidence="1">Single-pass membrane protein</topology>
    </subcellularLocation>
</comment>
<comment type="caution">
    <text evidence="6">The sequence shown here is derived from an EMBL/GenBank/DDBJ whole genome shotgun (WGS) entry which is preliminary data.</text>
</comment>
<evidence type="ECO:0000256" key="3">
    <source>
        <dbReference type="ARBA" id="ARBA00022989"/>
    </source>
</evidence>
<dbReference type="PROSITE" id="PS50022">
    <property type="entry name" value="FA58C_3"/>
    <property type="match status" value="1"/>
</dbReference>
<proteinExistence type="predicted"/>